<evidence type="ECO:0000256" key="1">
    <source>
        <dbReference type="ARBA" id="ARBA00000829"/>
    </source>
</evidence>
<evidence type="ECO:0000256" key="4">
    <source>
        <dbReference type="ARBA" id="ARBA00023295"/>
    </source>
</evidence>
<reference evidence="7 8" key="1">
    <citation type="journal article" date="2015" name="Sci. Rep.">
        <title>Chromosome-level genome map provides insights into diverse defense mechanisms in the medicinal fungus Ganoderma sinense.</title>
        <authorList>
            <person name="Zhu Y."/>
            <person name="Xu J."/>
            <person name="Sun C."/>
            <person name="Zhou S."/>
            <person name="Xu H."/>
            <person name="Nelson D.R."/>
            <person name="Qian J."/>
            <person name="Song J."/>
            <person name="Luo H."/>
            <person name="Xiang L."/>
            <person name="Li Y."/>
            <person name="Xu Z."/>
            <person name="Ji A."/>
            <person name="Wang L."/>
            <person name="Lu S."/>
            <person name="Hayward A."/>
            <person name="Sun W."/>
            <person name="Li X."/>
            <person name="Schwartz D.C."/>
            <person name="Wang Y."/>
            <person name="Chen S."/>
        </authorList>
    </citation>
    <scope>NUCLEOTIDE SEQUENCE [LARGE SCALE GENOMIC DNA]</scope>
    <source>
        <strain evidence="7 8">ZZ0214-1</strain>
    </source>
</reference>
<dbReference type="AlphaFoldDB" id="A0A2G8ST56"/>
<dbReference type="SUPFAM" id="SSF49303">
    <property type="entry name" value="beta-Galactosidase/glucuronidase domain"/>
    <property type="match status" value="1"/>
</dbReference>
<dbReference type="Gene3D" id="3.20.20.80">
    <property type="entry name" value="Glycosidases"/>
    <property type="match status" value="1"/>
</dbReference>
<keyword evidence="8" id="KW-1185">Reference proteome</keyword>
<dbReference type="InterPro" id="IPR008979">
    <property type="entry name" value="Galactose-bd-like_sf"/>
</dbReference>
<evidence type="ECO:0000256" key="2">
    <source>
        <dbReference type="ARBA" id="ARBA00012754"/>
    </source>
</evidence>
<dbReference type="SUPFAM" id="SSF51445">
    <property type="entry name" value="(Trans)glycosidases"/>
    <property type="match status" value="1"/>
</dbReference>
<dbReference type="GO" id="GO:0006516">
    <property type="term" value="P:glycoprotein catabolic process"/>
    <property type="evidence" value="ECO:0007669"/>
    <property type="project" value="TreeGrafter"/>
</dbReference>
<evidence type="ECO:0000259" key="6">
    <source>
        <dbReference type="Pfam" id="PF22666"/>
    </source>
</evidence>
<dbReference type="Pfam" id="PF00703">
    <property type="entry name" value="Glyco_hydro_2"/>
    <property type="match status" value="1"/>
</dbReference>
<dbReference type="STRING" id="1077348.A0A2G8ST56"/>
<comment type="caution">
    <text evidence="7">The sequence shown here is derived from an EMBL/GenBank/DDBJ whole genome shotgun (WGS) entry which is preliminary data.</text>
</comment>
<dbReference type="GO" id="GO:0004567">
    <property type="term" value="F:beta-mannosidase activity"/>
    <property type="evidence" value="ECO:0007669"/>
    <property type="project" value="UniProtKB-EC"/>
</dbReference>
<comment type="catalytic activity">
    <reaction evidence="1">
        <text>Hydrolysis of terminal, non-reducing beta-D-mannose residues in beta-D-mannosides.</text>
        <dbReference type="EC" id="3.2.1.25"/>
    </reaction>
</comment>
<name>A0A2G8ST56_9APHY</name>
<dbReference type="PANTHER" id="PTHR43730">
    <property type="entry name" value="BETA-MANNOSIDASE"/>
    <property type="match status" value="1"/>
</dbReference>
<dbReference type="Gene3D" id="2.60.120.260">
    <property type="entry name" value="Galactose-binding domain-like"/>
    <property type="match status" value="1"/>
</dbReference>
<sequence>MTPTRELQDGWTFTQVGGGKVVKDGEWLPVRNFPTTVHVELLEHKRIPDPFVGLHEWEVQWIGEVEWVFKTTFTASETEVAAQNVDLVFDGLDTFAVVKLNGHRILETENQFIGHRVPVKQHLHAGGNTLLLAFSSAFRKGREIEEKHRPVLMTVGPWKPIRLETYTTRIVDLDVRPRVDEKLCAAVDIAFELSKSDRSIASVSVNDPDGKVVIGQTDLAIQSERAEAHFKLSAGAFDLWFPVGYGKQPIYTVEIKITDKDGHLLDSKSQKFAFRRAIIVQDELEGQEGRSFLFEINNIRIFCGGSNWIPADSFLTRLTVERYRQWLQLLVDGNQNMIRVWGGGIYEADAFYDICDGSWHVCMP</sequence>
<dbReference type="InterPro" id="IPR006102">
    <property type="entry name" value="Ig-like_GH2"/>
</dbReference>
<dbReference type="SUPFAM" id="SSF49785">
    <property type="entry name" value="Galactose-binding domain-like"/>
    <property type="match status" value="1"/>
</dbReference>
<dbReference type="InterPro" id="IPR017853">
    <property type="entry name" value="GH"/>
</dbReference>
<dbReference type="GO" id="GO:0005975">
    <property type="term" value="P:carbohydrate metabolic process"/>
    <property type="evidence" value="ECO:0007669"/>
    <property type="project" value="InterPro"/>
</dbReference>
<feature type="domain" description="Glycoside hydrolase family 2 immunoglobulin-like beta-sandwich" evidence="5">
    <location>
        <begin position="168"/>
        <end position="275"/>
    </location>
</feature>
<dbReference type="EC" id="3.2.1.25" evidence="2"/>
<organism evidence="7 8">
    <name type="scientific">Ganoderma sinense ZZ0214-1</name>
    <dbReference type="NCBI Taxonomy" id="1077348"/>
    <lineage>
        <taxon>Eukaryota</taxon>
        <taxon>Fungi</taxon>
        <taxon>Dikarya</taxon>
        <taxon>Basidiomycota</taxon>
        <taxon>Agaricomycotina</taxon>
        <taxon>Agaricomycetes</taxon>
        <taxon>Polyporales</taxon>
        <taxon>Polyporaceae</taxon>
        <taxon>Ganoderma</taxon>
    </lineage>
</organism>
<dbReference type="EMBL" id="AYKW01000001">
    <property type="protein sequence ID" value="PIL36955.1"/>
    <property type="molecule type" value="Genomic_DNA"/>
</dbReference>
<protein>
    <recommendedName>
        <fullName evidence="2">beta-mannosidase</fullName>
        <ecNumber evidence="2">3.2.1.25</ecNumber>
    </recommendedName>
</protein>
<keyword evidence="3" id="KW-0378">Hydrolase</keyword>
<evidence type="ECO:0000259" key="5">
    <source>
        <dbReference type="Pfam" id="PF00703"/>
    </source>
</evidence>
<dbReference type="InterPro" id="IPR054593">
    <property type="entry name" value="Beta-mannosidase-like_N2"/>
</dbReference>
<dbReference type="Pfam" id="PF22666">
    <property type="entry name" value="Glyco_hydro_2_N2"/>
    <property type="match status" value="1"/>
</dbReference>
<dbReference type="PANTHER" id="PTHR43730:SF1">
    <property type="entry name" value="BETA-MANNOSIDASE"/>
    <property type="match status" value="1"/>
</dbReference>
<dbReference type="InterPro" id="IPR050887">
    <property type="entry name" value="Beta-mannosidase_GH2"/>
</dbReference>
<gene>
    <name evidence="7" type="ORF">GSI_00647</name>
</gene>
<keyword evidence="4" id="KW-0326">Glycosidase</keyword>
<evidence type="ECO:0000256" key="3">
    <source>
        <dbReference type="ARBA" id="ARBA00022801"/>
    </source>
</evidence>
<dbReference type="OrthoDB" id="2866996at2759"/>
<evidence type="ECO:0000313" key="7">
    <source>
        <dbReference type="EMBL" id="PIL36955.1"/>
    </source>
</evidence>
<accession>A0A2G8ST56</accession>
<dbReference type="InterPro" id="IPR036156">
    <property type="entry name" value="Beta-gal/glucu_dom_sf"/>
</dbReference>
<proteinExistence type="predicted"/>
<evidence type="ECO:0000313" key="8">
    <source>
        <dbReference type="Proteomes" id="UP000230002"/>
    </source>
</evidence>
<dbReference type="InterPro" id="IPR013783">
    <property type="entry name" value="Ig-like_fold"/>
</dbReference>
<dbReference type="Gene3D" id="2.60.40.10">
    <property type="entry name" value="Immunoglobulins"/>
    <property type="match status" value="1"/>
</dbReference>
<dbReference type="Proteomes" id="UP000230002">
    <property type="component" value="Unassembled WGS sequence"/>
</dbReference>
<feature type="domain" description="Beta-mannosidase-like galactose-binding" evidence="6">
    <location>
        <begin position="11"/>
        <end position="149"/>
    </location>
</feature>